<dbReference type="InterPro" id="IPR026669">
    <property type="entry name" value="Arsenite_MeTrfase-like"/>
</dbReference>
<dbReference type="GO" id="GO:0008168">
    <property type="term" value="F:methyltransferase activity"/>
    <property type="evidence" value="ECO:0007669"/>
    <property type="project" value="TreeGrafter"/>
</dbReference>
<accession>A0AA39W8B5</accession>
<feature type="domain" description="Amine oxidase" evidence="1">
    <location>
        <begin position="543"/>
        <end position="844"/>
    </location>
</feature>
<evidence type="ECO:0000313" key="3">
    <source>
        <dbReference type="Proteomes" id="UP001168877"/>
    </source>
</evidence>
<dbReference type="SUPFAM" id="SSF53335">
    <property type="entry name" value="S-adenosyl-L-methionine-dependent methyltransferases"/>
    <property type="match status" value="2"/>
</dbReference>
<dbReference type="InterPro" id="IPR029063">
    <property type="entry name" value="SAM-dependent_MTases_sf"/>
</dbReference>
<dbReference type="Gene3D" id="3.40.50.150">
    <property type="entry name" value="Vaccinia Virus protein VP39"/>
    <property type="match status" value="2"/>
</dbReference>
<sequence>MTEKIRVAVVGGGLSGVVAAHVLGKAGVEVVVYEKKDHLGGHAKIVTFDGVHLDLACMLFNAVTCPNVMEMFESVGVEMETSEMSFSVSLNKGQDCEWGTRNGFSSLFAQKKNLLNPYFWQMLREIIKFKGDAIRYLGMLENNPDMDRGETLEQFIMSHNYSKLFQKAYLNIGEKSLPFLVTLNPDHIPEHTLLKWSTGHLVPSVAASKASLELDQIQGKRGIWFCGAYQGEHFYTIYSCNVNGVNNIFLQCKNNSDHKNLFLPLLQSGLIAARGLLGKSCTILSHPKHMVPSLMETGAQLFVTRFLRQYINAGRLILLEDGGKIFNFEGTRKHCHLETALRIHNPGFYWKLMTEADLGLADSYINGDFSFVDKDCGLLNLFMIFIANSDLDPSRAKVNRKRGWWSPVFFTAGIASVKYFFRHILNRNTLTQARRNISRHYDLARISKEHEVLDIGCGWGALAIETVKRTGCKFTGITLSIEQLKYAEIKVKEAGLQNLISSHNNCWENEIANDILKSNSLTVRNRDHWTGKKMRVAVVGGGITGLVSAYVLAKSGVEVVLYEKEDYLGGHAKTVTFHGLHFDLGFMVFNRVTYPNMVEFFESLGVEMETSDMSFSVSLDKGYGCEWGSRNGLSSLFAQKKNAINPYFWQMLREIIKFKKDVISYLEMLEHNPDIDRSETLGHFITSRGYSELFQKAYIIPVCGSIWSCPSEGVMSFSAFCVLSFFRNHHLLQLFGRPQWCTVKWRSHNYVNKVRTQLESWGCQLRIGSKVSSVLTVEEGCTVVCGDVSEELYNGCIMAVHAPDALKMLGSQATFDETRILGAFQYVYSDIFLHCDKEFMPQNPAAWSAWNFLGSTDNKVCLTYWLNVLQNIGETSVPYLVTLNPDHTPENTLIKWSTAHPVPSVAASKASLELDHIHGKRGIWFCGAYQGYGFHEDGLKSGLMAAHSLLGKCCAVLSNPRHMVPSLMETGARLFVARFLGHYIKAGSLIFLEEGGTVFTFEGSNNCQMKSILRVHNPQFYWKVMTEADLGLADSYINGDFSFVDKDEGLLNLIMILIGNRDLDSSVSKLKQRRGWWSPLFFTAGIASAKYFFRHTSRQNTLTQARRNISRHYDLSNELFALFLGESMLYSCALFESEDEDLNVAQMRKVSLLIEKANIREKDEVLEIGCGWGALAIEVVKRTGCKYTGITLFEEQLKYTEMKVKEAGLQDHIRLYLYDYRQLPKANKYDRIISCEMIEAVGHEYMEEFFGCCESLLAKDGLLVLQFSSMPDEHYEKYRLSSDFIKEYIFPGACMPSLSRITTAMASASRLSVEQVENIGGHYYRTLRCWRKNFLGNQSKILALGFDEKFVRTWEYYFDYCAAGFKTRTLGNYQMAFSRPGNVAAFTDPYKGFPSTDSVM</sequence>
<dbReference type="GO" id="GO:0016491">
    <property type="term" value="F:oxidoreductase activity"/>
    <property type="evidence" value="ECO:0007669"/>
    <property type="project" value="InterPro"/>
</dbReference>
<dbReference type="InterPro" id="IPR002937">
    <property type="entry name" value="Amino_oxidase"/>
</dbReference>
<dbReference type="Proteomes" id="UP001168877">
    <property type="component" value="Unassembled WGS sequence"/>
</dbReference>
<name>A0AA39W8B5_ACESA</name>
<dbReference type="CDD" id="cd02440">
    <property type="entry name" value="AdoMet_MTases"/>
    <property type="match status" value="2"/>
</dbReference>
<dbReference type="InterPro" id="IPR036188">
    <property type="entry name" value="FAD/NAD-bd_sf"/>
</dbReference>
<evidence type="ECO:0000313" key="2">
    <source>
        <dbReference type="EMBL" id="KAK0607183.1"/>
    </source>
</evidence>
<protein>
    <recommendedName>
        <fullName evidence="1">Amine oxidase domain-containing protein</fullName>
    </recommendedName>
</protein>
<evidence type="ECO:0000259" key="1">
    <source>
        <dbReference type="Pfam" id="PF01593"/>
    </source>
</evidence>
<comment type="caution">
    <text evidence="2">The sequence shown here is derived from an EMBL/GenBank/DDBJ whole genome shotgun (WGS) entry which is preliminary data.</text>
</comment>
<dbReference type="SUPFAM" id="SSF51905">
    <property type="entry name" value="FAD/NAD(P)-binding domain"/>
    <property type="match status" value="2"/>
</dbReference>
<dbReference type="Gene3D" id="3.50.50.60">
    <property type="entry name" value="FAD/NAD(P)-binding domain"/>
    <property type="match status" value="2"/>
</dbReference>
<dbReference type="EMBL" id="JAUESC010000001">
    <property type="protein sequence ID" value="KAK0607183.1"/>
    <property type="molecule type" value="Genomic_DNA"/>
</dbReference>
<dbReference type="PANTHER" id="PTHR43675:SF30">
    <property type="entry name" value="CYCLOPROPANE-FATTY-ACYL-PHOSPHOLIPID SYNTHASE"/>
    <property type="match status" value="1"/>
</dbReference>
<proteinExistence type="predicted"/>
<dbReference type="Pfam" id="PF01593">
    <property type="entry name" value="Amino_oxidase"/>
    <property type="match status" value="1"/>
</dbReference>
<keyword evidence="3" id="KW-1185">Reference proteome</keyword>
<reference evidence="2" key="1">
    <citation type="journal article" date="2022" name="Plant J.">
        <title>Strategies of tolerance reflected in two North American maple genomes.</title>
        <authorList>
            <person name="McEvoy S.L."/>
            <person name="Sezen U.U."/>
            <person name="Trouern-Trend A."/>
            <person name="McMahon S.M."/>
            <person name="Schaberg P.G."/>
            <person name="Yang J."/>
            <person name="Wegrzyn J.L."/>
            <person name="Swenson N.G."/>
        </authorList>
    </citation>
    <scope>NUCLEOTIDE SEQUENCE</scope>
    <source>
        <strain evidence="2">NS2018</strain>
    </source>
</reference>
<dbReference type="PRINTS" id="PR00419">
    <property type="entry name" value="ADXRDTASE"/>
</dbReference>
<dbReference type="Pfam" id="PF02353">
    <property type="entry name" value="CMAS"/>
    <property type="match status" value="2"/>
</dbReference>
<gene>
    <name evidence="2" type="ORF">LWI29_010865</name>
</gene>
<organism evidence="2 3">
    <name type="scientific">Acer saccharum</name>
    <name type="common">Sugar maple</name>
    <dbReference type="NCBI Taxonomy" id="4024"/>
    <lineage>
        <taxon>Eukaryota</taxon>
        <taxon>Viridiplantae</taxon>
        <taxon>Streptophyta</taxon>
        <taxon>Embryophyta</taxon>
        <taxon>Tracheophyta</taxon>
        <taxon>Spermatophyta</taxon>
        <taxon>Magnoliopsida</taxon>
        <taxon>eudicotyledons</taxon>
        <taxon>Gunneridae</taxon>
        <taxon>Pentapetalae</taxon>
        <taxon>rosids</taxon>
        <taxon>malvids</taxon>
        <taxon>Sapindales</taxon>
        <taxon>Sapindaceae</taxon>
        <taxon>Hippocastanoideae</taxon>
        <taxon>Acereae</taxon>
        <taxon>Acer</taxon>
    </lineage>
</organism>
<dbReference type="Pfam" id="PF13450">
    <property type="entry name" value="NAD_binding_8"/>
    <property type="match status" value="1"/>
</dbReference>
<dbReference type="PANTHER" id="PTHR43675">
    <property type="entry name" value="ARSENITE METHYLTRANSFERASE"/>
    <property type="match status" value="1"/>
</dbReference>
<reference evidence="2" key="2">
    <citation type="submission" date="2023-06" db="EMBL/GenBank/DDBJ databases">
        <authorList>
            <person name="Swenson N.G."/>
            <person name="Wegrzyn J.L."/>
            <person name="Mcevoy S.L."/>
        </authorList>
    </citation>
    <scope>NUCLEOTIDE SEQUENCE</scope>
    <source>
        <strain evidence="2">NS2018</strain>
        <tissue evidence="2">Leaf</tissue>
    </source>
</reference>